<comment type="function">
    <text evidence="10">Cell wall formation. Catalyzes the transfer of a GlcNAc subunit on undecaprenyl-pyrophosphoryl-MurNAc-pentapeptide (lipid intermediate I) to form undecaprenyl-pyrophosphoryl-MurNAc-(pentapeptide)GlcNAc (lipid intermediate II).</text>
</comment>
<keyword evidence="5 10" id="KW-0133">Cell shape</keyword>
<dbReference type="GO" id="GO:0050511">
    <property type="term" value="F:undecaprenyldiphospho-muramoylpentapeptide beta-N-acetylglucosaminyltransferase activity"/>
    <property type="evidence" value="ECO:0007669"/>
    <property type="project" value="UniProtKB-UniRule"/>
</dbReference>
<dbReference type="GeneID" id="78296426"/>
<keyword evidence="4 10" id="KW-0808">Transferase</keyword>
<dbReference type="PANTHER" id="PTHR21015:SF22">
    <property type="entry name" value="GLYCOSYLTRANSFERASE"/>
    <property type="match status" value="1"/>
</dbReference>
<dbReference type="CDD" id="cd03785">
    <property type="entry name" value="GT28_MurG"/>
    <property type="match status" value="1"/>
</dbReference>
<evidence type="ECO:0000313" key="16">
    <source>
        <dbReference type="Proteomes" id="UP000576225"/>
    </source>
</evidence>
<dbReference type="PANTHER" id="PTHR21015">
    <property type="entry name" value="UDP-N-ACETYLGLUCOSAMINE--N-ACETYLMURAMYL-(PENTAPEPTIDE) PYROPHOSPHORYL-UNDECAPRENOL N-ACETYLGLUCOSAMINE TRANSFERASE 1"/>
    <property type="match status" value="1"/>
</dbReference>
<keyword evidence="8 10" id="KW-0131">Cell cycle</keyword>
<dbReference type="InterPro" id="IPR004276">
    <property type="entry name" value="GlycoTrans_28_N"/>
</dbReference>
<evidence type="ECO:0000256" key="2">
    <source>
        <dbReference type="ARBA" id="ARBA00022618"/>
    </source>
</evidence>
<dbReference type="GO" id="GO:0051301">
    <property type="term" value="P:cell division"/>
    <property type="evidence" value="ECO:0007669"/>
    <property type="project" value="UniProtKB-KW"/>
</dbReference>
<dbReference type="SUPFAM" id="SSF53756">
    <property type="entry name" value="UDP-Glycosyltransferase/glycogen phosphorylase"/>
    <property type="match status" value="1"/>
</dbReference>
<comment type="caution">
    <text evidence="10">Lacks conserved residue(s) required for the propagation of feature annotation.</text>
</comment>
<comment type="similarity">
    <text evidence="10">Belongs to the glycosyltransferase 28 family. MurG subfamily.</text>
</comment>
<dbReference type="Pfam" id="PF04101">
    <property type="entry name" value="Glyco_tran_28_C"/>
    <property type="match status" value="1"/>
</dbReference>
<proteinExistence type="inferred from homology"/>
<dbReference type="EMBL" id="JABAEW010000012">
    <property type="protein sequence ID" value="NMD86561.1"/>
    <property type="molecule type" value="Genomic_DNA"/>
</dbReference>
<dbReference type="GO" id="GO:0008360">
    <property type="term" value="P:regulation of cell shape"/>
    <property type="evidence" value="ECO:0007669"/>
    <property type="project" value="UniProtKB-KW"/>
</dbReference>
<dbReference type="Pfam" id="PF03033">
    <property type="entry name" value="Glyco_transf_28"/>
    <property type="match status" value="1"/>
</dbReference>
<feature type="binding site" evidence="10">
    <location>
        <begin position="13"/>
        <end position="15"/>
    </location>
    <ligand>
        <name>UDP-N-acetyl-alpha-D-glucosamine</name>
        <dbReference type="ChEBI" id="CHEBI:57705"/>
    </ligand>
</feature>
<evidence type="ECO:0000256" key="9">
    <source>
        <dbReference type="ARBA" id="ARBA00023316"/>
    </source>
</evidence>
<feature type="binding site" evidence="10">
    <location>
        <position position="204"/>
    </location>
    <ligand>
        <name>UDP-N-acetyl-alpha-D-glucosamine</name>
        <dbReference type="ChEBI" id="CHEBI:57705"/>
    </ligand>
</feature>
<keyword evidence="15" id="KW-1185">Reference proteome</keyword>
<gene>
    <name evidence="10" type="primary">murG</name>
    <name evidence="14" type="ORF">C8D82_12747</name>
    <name evidence="13" type="ORF">HF882_08210</name>
</gene>
<keyword evidence="7 10" id="KW-0472">Membrane</keyword>
<evidence type="ECO:0000259" key="11">
    <source>
        <dbReference type="Pfam" id="PF03033"/>
    </source>
</evidence>
<dbReference type="Proteomes" id="UP000576225">
    <property type="component" value="Unassembled WGS sequence"/>
</dbReference>
<feature type="domain" description="Glycosyltransferase family 28 N-terminal" evidence="11">
    <location>
        <begin position="7"/>
        <end position="138"/>
    </location>
</feature>
<evidence type="ECO:0000256" key="3">
    <source>
        <dbReference type="ARBA" id="ARBA00022676"/>
    </source>
</evidence>
<feature type="binding site" evidence="10">
    <location>
        <position position="165"/>
    </location>
    <ligand>
        <name>UDP-N-acetyl-alpha-D-glucosamine</name>
        <dbReference type="ChEBI" id="CHEBI:57705"/>
    </ligand>
</feature>
<keyword evidence="3 10" id="KW-0328">Glycosyltransferase</keyword>
<evidence type="ECO:0000256" key="1">
    <source>
        <dbReference type="ARBA" id="ARBA00022475"/>
    </source>
</evidence>
<dbReference type="InterPro" id="IPR006009">
    <property type="entry name" value="GlcNAc_MurG"/>
</dbReference>
<dbReference type="GO" id="GO:0005975">
    <property type="term" value="P:carbohydrate metabolic process"/>
    <property type="evidence" value="ECO:0007669"/>
    <property type="project" value="InterPro"/>
</dbReference>
<dbReference type="UniPathway" id="UPA00219"/>
<dbReference type="EC" id="2.4.1.227" evidence="10"/>
<evidence type="ECO:0000313" key="15">
    <source>
        <dbReference type="Proteomes" id="UP000245959"/>
    </source>
</evidence>
<keyword evidence="6 10" id="KW-0573">Peptidoglycan synthesis</keyword>
<dbReference type="GO" id="GO:0071555">
    <property type="term" value="P:cell wall organization"/>
    <property type="evidence" value="ECO:0007669"/>
    <property type="project" value="UniProtKB-KW"/>
</dbReference>
<comment type="subcellular location">
    <subcellularLocation>
        <location evidence="10">Cell membrane</location>
        <topology evidence="10">Peripheral membrane protein</topology>
        <orientation evidence="10">Cytoplasmic side</orientation>
    </subcellularLocation>
</comment>
<evidence type="ECO:0000256" key="10">
    <source>
        <dbReference type="HAMAP-Rule" id="MF_00033"/>
    </source>
</evidence>
<evidence type="ECO:0000256" key="6">
    <source>
        <dbReference type="ARBA" id="ARBA00022984"/>
    </source>
</evidence>
<evidence type="ECO:0000256" key="4">
    <source>
        <dbReference type="ARBA" id="ARBA00022679"/>
    </source>
</evidence>
<evidence type="ECO:0000256" key="7">
    <source>
        <dbReference type="ARBA" id="ARBA00023136"/>
    </source>
</evidence>
<feature type="binding site" evidence="10">
    <location>
        <position position="123"/>
    </location>
    <ligand>
        <name>UDP-N-acetyl-alpha-D-glucosamine</name>
        <dbReference type="ChEBI" id="CHEBI:57705"/>
    </ligand>
</feature>
<dbReference type="RefSeq" id="WP_116885144.1">
    <property type="nucleotide sequence ID" value="NZ_CALXNT010000073.1"/>
</dbReference>
<evidence type="ECO:0000256" key="8">
    <source>
        <dbReference type="ARBA" id="ARBA00023306"/>
    </source>
</evidence>
<dbReference type="Proteomes" id="UP000245959">
    <property type="component" value="Unassembled WGS sequence"/>
</dbReference>
<dbReference type="AlphaFoldDB" id="A0A2U1APG8"/>
<keyword evidence="1 10" id="KW-1003">Cell membrane</keyword>
<reference evidence="14 15" key="1">
    <citation type="submission" date="2018-04" db="EMBL/GenBank/DDBJ databases">
        <title>Genomic Encyclopedia of Type Strains, Phase IV (KMG-IV): sequencing the most valuable type-strain genomes for metagenomic binning, comparative biology and taxonomic classification.</title>
        <authorList>
            <person name="Goeker M."/>
        </authorList>
    </citation>
    <scope>NUCLEOTIDE SEQUENCE [LARGE SCALE GENOMIC DNA]</scope>
    <source>
        <strain evidence="14 15">DSM 14823</strain>
    </source>
</reference>
<feature type="binding site" evidence="10">
    <location>
        <position position="302"/>
    </location>
    <ligand>
        <name>UDP-N-acetyl-alpha-D-glucosamine</name>
        <dbReference type="ChEBI" id="CHEBI:57705"/>
    </ligand>
</feature>
<name>A0A2U1APG8_9BACT</name>
<comment type="catalytic activity">
    <reaction evidence="10">
        <text>di-trans,octa-cis-undecaprenyl diphospho-N-acetyl-alpha-D-muramoyl-L-alanyl-D-glutamyl-meso-2,6-diaminopimeloyl-D-alanyl-D-alanine + UDP-N-acetyl-alpha-D-glucosamine = di-trans,octa-cis-undecaprenyl diphospho-[N-acetyl-alpha-D-glucosaminyl-(1-&gt;4)]-N-acetyl-alpha-D-muramoyl-L-alanyl-D-glutamyl-meso-2,6-diaminopimeloyl-D-alanyl-D-alanine + UDP + H(+)</text>
        <dbReference type="Rhea" id="RHEA:31227"/>
        <dbReference type="ChEBI" id="CHEBI:15378"/>
        <dbReference type="ChEBI" id="CHEBI:57705"/>
        <dbReference type="ChEBI" id="CHEBI:58223"/>
        <dbReference type="ChEBI" id="CHEBI:61387"/>
        <dbReference type="ChEBI" id="CHEBI:61388"/>
        <dbReference type="EC" id="2.4.1.227"/>
    </reaction>
</comment>
<dbReference type="GO" id="GO:0005886">
    <property type="term" value="C:plasma membrane"/>
    <property type="evidence" value="ECO:0007669"/>
    <property type="project" value="UniProtKB-SubCell"/>
</dbReference>
<reference evidence="13 16" key="2">
    <citation type="submission" date="2020-04" db="EMBL/GenBank/DDBJ databases">
        <authorList>
            <person name="Hitch T.C.A."/>
            <person name="Wylensek D."/>
            <person name="Clavel T."/>
        </authorList>
    </citation>
    <scope>NUCLEOTIDE SEQUENCE [LARGE SCALE GENOMIC DNA]</scope>
    <source>
        <strain evidence="13 16">COR2-253-APC-1A</strain>
    </source>
</reference>
<comment type="pathway">
    <text evidence="10">Cell wall biogenesis; peptidoglycan biosynthesis.</text>
</comment>
<accession>A0A2U1APG8</accession>
<dbReference type="GO" id="GO:0009252">
    <property type="term" value="P:peptidoglycan biosynthetic process"/>
    <property type="evidence" value="ECO:0007669"/>
    <property type="project" value="UniProtKB-UniRule"/>
</dbReference>
<comment type="caution">
    <text evidence="14">The sequence shown here is derived from an EMBL/GenBank/DDBJ whole genome shotgun (WGS) entry which is preliminary data.</text>
</comment>
<dbReference type="HAMAP" id="MF_00033">
    <property type="entry name" value="MurG"/>
    <property type="match status" value="1"/>
</dbReference>
<sequence length="373" mass="39814">MKLTCLAITCGGTGGHFYPGLSIARVFQRQDGEVLLLLSGVNSEKQREIAESYGVPAVVLPRMPSPKHARQFAAGLAGGVTGAYRELGKFRPQALLGMGSFASFPAIFAARLRGIPCFLHDGNARIGKANRLLSRQAKVLATAFPPVNGGTSKAKRTVVTGMPVRPELEAEAGISKEEAVAGLNRAFDAGLKPDLPTVLIFGGSQGASVFNRIAPEALRSLDAGRFQVLHLAGPDKLEETREAYRDAKFPLLLLPASEKMGLFLGAADLVLSRSGGSTVAELALFGKAAVLIPYPYAAEGHQADNARYLADADAAVLVDNTDFTARRATELFRDFLDAPEGWRHRAERARALAKPHAAETMLAAISDYFDSTR</sequence>
<evidence type="ECO:0000313" key="14">
    <source>
        <dbReference type="EMBL" id="PVY38285.1"/>
    </source>
</evidence>
<keyword evidence="2 10" id="KW-0132">Cell division</keyword>
<organism evidence="14 15">
    <name type="scientific">Victivallis vadensis</name>
    <dbReference type="NCBI Taxonomy" id="172901"/>
    <lineage>
        <taxon>Bacteria</taxon>
        <taxon>Pseudomonadati</taxon>
        <taxon>Lentisphaerota</taxon>
        <taxon>Lentisphaeria</taxon>
        <taxon>Victivallales</taxon>
        <taxon>Victivallaceae</taxon>
        <taxon>Victivallis</taxon>
    </lineage>
</organism>
<feature type="domain" description="Glycosyl transferase family 28 C-terminal" evidence="12">
    <location>
        <begin position="197"/>
        <end position="341"/>
    </location>
</feature>
<evidence type="ECO:0000313" key="13">
    <source>
        <dbReference type="EMBL" id="NMD86561.1"/>
    </source>
</evidence>
<dbReference type="InterPro" id="IPR007235">
    <property type="entry name" value="Glyco_trans_28_C"/>
</dbReference>
<dbReference type="Gene3D" id="3.40.50.2000">
    <property type="entry name" value="Glycogen Phosphorylase B"/>
    <property type="match status" value="2"/>
</dbReference>
<evidence type="ECO:0000259" key="12">
    <source>
        <dbReference type="Pfam" id="PF04101"/>
    </source>
</evidence>
<dbReference type="EMBL" id="QEKH01000027">
    <property type="protein sequence ID" value="PVY38285.1"/>
    <property type="molecule type" value="Genomic_DNA"/>
</dbReference>
<evidence type="ECO:0000256" key="5">
    <source>
        <dbReference type="ARBA" id="ARBA00022960"/>
    </source>
</evidence>
<protein>
    <recommendedName>
        <fullName evidence="10">UDP-N-acetylglucosamine--N-acetylmuramyl-(pentapeptide) pyrophosphoryl-undecaprenol N-acetylglucosamine transferase</fullName>
        <ecNumber evidence="10">2.4.1.227</ecNumber>
    </recommendedName>
    <alternativeName>
        <fullName evidence="10">Undecaprenyl-PP-MurNAc-pentapeptide-UDPGlcNAc GlcNAc transferase</fullName>
    </alternativeName>
</protein>
<keyword evidence="9 10" id="KW-0961">Cell wall biogenesis/degradation</keyword>